<dbReference type="Proteomes" id="UP000190105">
    <property type="component" value="Unassembled WGS sequence"/>
</dbReference>
<keyword evidence="3" id="KW-1185">Reference proteome</keyword>
<dbReference type="OrthoDB" id="9788881at2"/>
<sequence>MPRMAREKSFDSIYHVMVKSISEVALYQDEKDKIKYLDFVKKAQDQFEFRVYSYCLMDNHAHFIIDANGADISKIMHFVNYKYAMYFNKRHERHGHLFQDRFKSLIVKDDRYLFALSAYVHFNATDIKGYETNPEEYRFSSLSIYLGQKTDEFELVDDEFILSMFSLKEAAARGMYKDFVFKVKSIVDVKKEEFINEGTEYRSMRTVLVRDLSPDKIIEIITKEFDIDKLMLRIKRASGAKEAKAILCFVLRKFCDLKCCDICKIVCMGQSNVSKLCTLGRELIKQEKYKGLLQEILKETA</sequence>
<name>A0A1T4YAZ3_9CLOT</name>
<dbReference type="STRING" id="1147123.SAMN05443428_13311"/>
<dbReference type="RefSeq" id="WP_078697638.1">
    <property type="nucleotide sequence ID" value="NZ_FUYH01000033.1"/>
</dbReference>
<evidence type="ECO:0000313" key="3">
    <source>
        <dbReference type="Proteomes" id="UP000190105"/>
    </source>
</evidence>
<dbReference type="EMBL" id="FUYH01000033">
    <property type="protein sequence ID" value="SKA99002.1"/>
    <property type="molecule type" value="Genomic_DNA"/>
</dbReference>
<dbReference type="Pfam" id="PF01797">
    <property type="entry name" value="Y1_Tnp"/>
    <property type="match status" value="1"/>
</dbReference>
<dbReference type="SUPFAM" id="SSF143422">
    <property type="entry name" value="Transposase IS200-like"/>
    <property type="match status" value="1"/>
</dbReference>
<dbReference type="GO" id="GO:0043565">
    <property type="term" value="F:sequence-specific DNA binding"/>
    <property type="evidence" value="ECO:0007669"/>
    <property type="project" value="InterPro"/>
</dbReference>
<dbReference type="InterPro" id="IPR002686">
    <property type="entry name" value="Transposase_17"/>
</dbReference>
<dbReference type="InterPro" id="IPR036515">
    <property type="entry name" value="Transposase_17_sf"/>
</dbReference>
<evidence type="ECO:0000259" key="1">
    <source>
        <dbReference type="SMART" id="SM01321"/>
    </source>
</evidence>
<dbReference type="AlphaFoldDB" id="A0A1T4YAZ3"/>
<evidence type="ECO:0000313" key="2">
    <source>
        <dbReference type="EMBL" id="SKA99002.1"/>
    </source>
</evidence>
<dbReference type="InterPro" id="IPR010921">
    <property type="entry name" value="Trp_repressor/repl_initiator"/>
</dbReference>
<dbReference type="PANTHER" id="PTHR34322">
    <property type="entry name" value="TRANSPOSASE, Y1_TNP DOMAIN-CONTAINING"/>
    <property type="match status" value="1"/>
</dbReference>
<dbReference type="PANTHER" id="PTHR34322:SF2">
    <property type="entry name" value="TRANSPOSASE IS200-LIKE DOMAIN-CONTAINING PROTEIN"/>
    <property type="match status" value="1"/>
</dbReference>
<feature type="domain" description="Transposase IS200-like" evidence="1">
    <location>
        <begin position="9"/>
        <end position="123"/>
    </location>
</feature>
<dbReference type="Gene3D" id="3.30.70.1290">
    <property type="entry name" value="Transposase IS200-like"/>
    <property type="match status" value="1"/>
</dbReference>
<organism evidence="2 3">
    <name type="scientific">Caloramator quimbayensis</name>
    <dbReference type="NCBI Taxonomy" id="1147123"/>
    <lineage>
        <taxon>Bacteria</taxon>
        <taxon>Bacillati</taxon>
        <taxon>Bacillota</taxon>
        <taxon>Clostridia</taxon>
        <taxon>Eubacteriales</taxon>
        <taxon>Clostridiaceae</taxon>
        <taxon>Caloramator</taxon>
    </lineage>
</organism>
<dbReference type="GO" id="GO:0004803">
    <property type="term" value="F:transposase activity"/>
    <property type="evidence" value="ECO:0007669"/>
    <property type="project" value="InterPro"/>
</dbReference>
<protein>
    <submittedName>
        <fullName evidence="2">REP element-mobilizing transposase RayT</fullName>
    </submittedName>
</protein>
<proteinExistence type="predicted"/>
<dbReference type="GO" id="GO:0006313">
    <property type="term" value="P:DNA transposition"/>
    <property type="evidence" value="ECO:0007669"/>
    <property type="project" value="InterPro"/>
</dbReference>
<dbReference type="SUPFAM" id="SSF48295">
    <property type="entry name" value="TrpR-like"/>
    <property type="match status" value="1"/>
</dbReference>
<gene>
    <name evidence="2" type="ORF">SAMN05443428_13311</name>
</gene>
<accession>A0A1T4YAZ3</accession>
<reference evidence="3" key="1">
    <citation type="submission" date="2017-02" db="EMBL/GenBank/DDBJ databases">
        <authorList>
            <person name="Varghese N."/>
            <person name="Submissions S."/>
        </authorList>
    </citation>
    <scope>NUCLEOTIDE SEQUENCE [LARGE SCALE GENOMIC DNA]</scope>
    <source>
        <strain evidence="3">USBA 833</strain>
    </source>
</reference>
<dbReference type="SMART" id="SM01321">
    <property type="entry name" value="Y1_Tnp"/>
    <property type="match status" value="1"/>
</dbReference>